<dbReference type="RefSeq" id="XP_041233181.1">
    <property type="nucleotide sequence ID" value="XM_041365957.1"/>
</dbReference>
<feature type="region of interest" description="Disordered" evidence="1">
    <location>
        <begin position="1"/>
        <end position="55"/>
    </location>
</feature>
<dbReference type="GeneID" id="64660255"/>
<name>A0AAD4EK98_9AGAM</name>
<evidence type="ECO:0000313" key="3">
    <source>
        <dbReference type="Proteomes" id="UP001195769"/>
    </source>
</evidence>
<keyword evidence="3" id="KW-1185">Reference proteome</keyword>
<proteinExistence type="predicted"/>
<reference evidence="2" key="1">
    <citation type="journal article" date="2020" name="New Phytol.">
        <title>Comparative genomics reveals dynamic genome evolution in host specialist ectomycorrhizal fungi.</title>
        <authorList>
            <person name="Lofgren L.A."/>
            <person name="Nguyen N.H."/>
            <person name="Vilgalys R."/>
            <person name="Ruytinx J."/>
            <person name="Liao H.L."/>
            <person name="Branco S."/>
            <person name="Kuo A."/>
            <person name="LaButti K."/>
            <person name="Lipzen A."/>
            <person name="Andreopoulos W."/>
            <person name="Pangilinan J."/>
            <person name="Riley R."/>
            <person name="Hundley H."/>
            <person name="Na H."/>
            <person name="Barry K."/>
            <person name="Grigoriev I.V."/>
            <person name="Stajich J.E."/>
            <person name="Kennedy P.G."/>
        </authorList>
    </citation>
    <scope>NUCLEOTIDE SEQUENCE</scope>
    <source>
        <strain evidence="2">FC203</strain>
    </source>
</reference>
<evidence type="ECO:0000313" key="2">
    <source>
        <dbReference type="EMBL" id="KAG1907606.1"/>
    </source>
</evidence>
<dbReference type="EMBL" id="JABBWK010000002">
    <property type="protein sequence ID" value="KAG1907606.1"/>
    <property type="molecule type" value="Genomic_DNA"/>
</dbReference>
<comment type="caution">
    <text evidence="2">The sequence shown here is derived from an EMBL/GenBank/DDBJ whole genome shotgun (WGS) entry which is preliminary data.</text>
</comment>
<dbReference type="AlphaFoldDB" id="A0AAD4EK98"/>
<sequence>MTLPMHKEPKQKKSLQKCARESSDSDNDTKKPKKRTKKHKDSDLGNKPKQKGMSLQEQCLHVARWIPRGVAPLVEQREAAEKADHIEDKQVKSDHEAIWKNISKDEEA</sequence>
<dbReference type="Proteomes" id="UP001195769">
    <property type="component" value="Unassembled WGS sequence"/>
</dbReference>
<protein>
    <submittedName>
        <fullName evidence="2">Uncharacterized protein</fullName>
    </submittedName>
</protein>
<feature type="region of interest" description="Disordered" evidence="1">
    <location>
        <begin position="78"/>
        <end position="108"/>
    </location>
</feature>
<organism evidence="2 3">
    <name type="scientific">Suillus fuscotomentosus</name>
    <dbReference type="NCBI Taxonomy" id="1912939"/>
    <lineage>
        <taxon>Eukaryota</taxon>
        <taxon>Fungi</taxon>
        <taxon>Dikarya</taxon>
        <taxon>Basidiomycota</taxon>
        <taxon>Agaricomycotina</taxon>
        <taxon>Agaricomycetes</taxon>
        <taxon>Agaricomycetidae</taxon>
        <taxon>Boletales</taxon>
        <taxon>Suillineae</taxon>
        <taxon>Suillaceae</taxon>
        <taxon>Suillus</taxon>
    </lineage>
</organism>
<evidence type="ECO:0000256" key="1">
    <source>
        <dbReference type="SAM" id="MobiDB-lite"/>
    </source>
</evidence>
<accession>A0AAD4EK98</accession>
<feature type="compositionally biased region" description="Basic and acidic residues" evidence="1">
    <location>
        <begin position="18"/>
        <end position="30"/>
    </location>
</feature>
<gene>
    <name evidence="2" type="ORF">F5891DRAFT_1180622</name>
</gene>